<dbReference type="EMBL" id="JWZT01004623">
    <property type="protein sequence ID" value="KII63688.1"/>
    <property type="molecule type" value="Genomic_DNA"/>
</dbReference>
<organism evidence="2 3">
    <name type="scientific">Thelohanellus kitauei</name>
    <name type="common">Myxosporean</name>
    <dbReference type="NCBI Taxonomy" id="669202"/>
    <lineage>
        <taxon>Eukaryota</taxon>
        <taxon>Metazoa</taxon>
        <taxon>Cnidaria</taxon>
        <taxon>Myxozoa</taxon>
        <taxon>Myxosporea</taxon>
        <taxon>Bivalvulida</taxon>
        <taxon>Platysporina</taxon>
        <taxon>Myxobolidae</taxon>
        <taxon>Thelohanellus</taxon>
    </lineage>
</organism>
<evidence type="ECO:0000256" key="1">
    <source>
        <dbReference type="SAM" id="Phobius"/>
    </source>
</evidence>
<name>A0A0C2IEJ2_THEKT</name>
<feature type="transmembrane region" description="Helical" evidence="1">
    <location>
        <begin position="245"/>
        <end position="267"/>
    </location>
</feature>
<keyword evidence="1" id="KW-1133">Transmembrane helix</keyword>
<reference evidence="2 3" key="1">
    <citation type="journal article" date="2014" name="Genome Biol. Evol.">
        <title>The genome of the myxosporean Thelohanellus kitauei shows adaptations to nutrient acquisition within its fish host.</title>
        <authorList>
            <person name="Yang Y."/>
            <person name="Xiong J."/>
            <person name="Zhou Z."/>
            <person name="Huo F."/>
            <person name="Miao W."/>
            <person name="Ran C."/>
            <person name="Liu Y."/>
            <person name="Zhang J."/>
            <person name="Feng J."/>
            <person name="Wang M."/>
            <person name="Wang M."/>
            <person name="Wang L."/>
            <person name="Yao B."/>
        </authorList>
    </citation>
    <scope>NUCLEOTIDE SEQUENCE [LARGE SCALE GENOMIC DNA]</scope>
    <source>
        <strain evidence="2">Wuqing</strain>
    </source>
</reference>
<keyword evidence="3" id="KW-1185">Reference proteome</keyword>
<sequence>MPHLSQIDACAKFSSIGGNEISVEALKKIFDNLFENRRMNLLHIENERAFQGYLFNEMTSRINNKLDLQANVITKRVEIIKKIIADRGLTDDNFFDVYCNFQNAVRITENVLIAAKKSYNDLNKLIEKLPGVDLEIDLATTKAVLIKKVLSQSIADLHTSEKIIRAVALREFIGKVLSIELDVDVVYDIIRLEITRLFEVLESYPNDHEMRKFVTHLIEEDHTFAMFLLKELIFLHDRLYGKTRMWFYMGIGFICLFYVVVIVIGVLKLFFLTRNRRYGVTNHELDFNPHLMRGISFHLT</sequence>
<accession>A0A0C2IEJ2</accession>
<keyword evidence="1" id="KW-0812">Transmembrane</keyword>
<protein>
    <submittedName>
        <fullName evidence="2">Uncharacterized protein</fullName>
    </submittedName>
</protein>
<evidence type="ECO:0000313" key="3">
    <source>
        <dbReference type="Proteomes" id="UP000031668"/>
    </source>
</evidence>
<dbReference type="Proteomes" id="UP000031668">
    <property type="component" value="Unassembled WGS sequence"/>
</dbReference>
<gene>
    <name evidence="2" type="ORF">RF11_06225</name>
</gene>
<keyword evidence="1" id="KW-0472">Membrane</keyword>
<proteinExistence type="predicted"/>
<evidence type="ECO:0000313" key="2">
    <source>
        <dbReference type="EMBL" id="KII63688.1"/>
    </source>
</evidence>
<comment type="caution">
    <text evidence="2">The sequence shown here is derived from an EMBL/GenBank/DDBJ whole genome shotgun (WGS) entry which is preliminary data.</text>
</comment>
<dbReference type="AlphaFoldDB" id="A0A0C2IEJ2"/>